<gene>
    <name evidence="3" type="primary">CCR4_1</name>
    <name evidence="3" type="ORF">EC973_005432</name>
</gene>
<feature type="compositionally biased region" description="Polar residues" evidence="1">
    <location>
        <begin position="277"/>
        <end position="287"/>
    </location>
</feature>
<dbReference type="GO" id="GO:0000175">
    <property type="term" value="F:3'-5'-RNA exonuclease activity"/>
    <property type="evidence" value="ECO:0007669"/>
    <property type="project" value="TreeGrafter"/>
</dbReference>
<feature type="region of interest" description="Disordered" evidence="1">
    <location>
        <begin position="245"/>
        <end position="287"/>
    </location>
</feature>
<dbReference type="PANTHER" id="PTHR12121:SF100">
    <property type="entry name" value="POLY(A)-SPECIFIC RIBONUCLEASE"/>
    <property type="match status" value="1"/>
</dbReference>
<name>A0A8H7BWC9_9FUNG</name>
<evidence type="ECO:0000256" key="1">
    <source>
        <dbReference type="SAM" id="MobiDB-lite"/>
    </source>
</evidence>
<organism evidence="3 4">
    <name type="scientific">Apophysomyces ossiformis</name>
    <dbReference type="NCBI Taxonomy" id="679940"/>
    <lineage>
        <taxon>Eukaryota</taxon>
        <taxon>Fungi</taxon>
        <taxon>Fungi incertae sedis</taxon>
        <taxon>Mucoromycota</taxon>
        <taxon>Mucoromycotina</taxon>
        <taxon>Mucoromycetes</taxon>
        <taxon>Mucorales</taxon>
        <taxon>Mucorineae</taxon>
        <taxon>Mucoraceae</taxon>
        <taxon>Apophysomyces</taxon>
    </lineage>
</organism>
<dbReference type="InterPro" id="IPR036691">
    <property type="entry name" value="Endo/exonu/phosph_ase_sf"/>
</dbReference>
<dbReference type="PANTHER" id="PTHR12121">
    <property type="entry name" value="CARBON CATABOLITE REPRESSOR PROTEIN 4"/>
    <property type="match status" value="1"/>
</dbReference>
<dbReference type="InterPro" id="IPR050410">
    <property type="entry name" value="CCR4/nocturin_mRNA_transcr"/>
</dbReference>
<feature type="domain" description="Endonuclease/exonuclease/phosphatase" evidence="2">
    <location>
        <begin position="11"/>
        <end position="228"/>
    </location>
</feature>
<dbReference type="SUPFAM" id="SSF56219">
    <property type="entry name" value="DNase I-like"/>
    <property type="match status" value="1"/>
</dbReference>
<evidence type="ECO:0000313" key="3">
    <source>
        <dbReference type="EMBL" id="KAF7728806.1"/>
    </source>
</evidence>
<protein>
    <submittedName>
        <fullName evidence="3">Glucose-repressible alcohol dehydrogenase transcriptional effector</fullName>
    </submittedName>
</protein>
<dbReference type="Gene3D" id="3.60.10.10">
    <property type="entry name" value="Endonuclease/exonuclease/phosphatase"/>
    <property type="match status" value="1"/>
</dbReference>
<sequence>MSEKERRAVDGCAIFYKTSRFRLIENYLLEYNQNALQRADFKKTEDIYNRVMNKDNIAVLTMLEKKDTQELVLVANSHIHWDPTFADVKLVQVGMLMDEIKRFAAKHVGNQNERLPTVICGDFNSTPVSGVYEFLSKGTIQQDHDDFGNYVYGDYTTDGLSHDLSLKSAYGHVGELPFTNYTITFKGVLDYIWYTNNTLDVHSLLGPVDDNYLKNVVGFPNAHFPSDHIPLISYFKIRRSSKETDEAAVKPSERHIMEKGYSNEQSISHSTSRDNDISINEGNRLNK</sequence>
<evidence type="ECO:0000259" key="2">
    <source>
        <dbReference type="Pfam" id="PF03372"/>
    </source>
</evidence>
<keyword evidence="4" id="KW-1185">Reference proteome</keyword>
<evidence type="ECO:0000313" key="4">
    <source>
        <dbReference type="Proteomes" id="UP000605846"/>
    </source>
</evidence>
<dbReference type="OrthoDB" id="428734at2759"/>
<reference evidence="3" key="1">
    <citation type="submission" date="2020-01" db="EMBL/GenBank/DDBJ databases">
        <title>Genome Sequencing of Three Apophysomyces-Like Fungal Strains Confirms a Novel Fungal Genus in the Mucoromycota with divergent Burkholderia-like Endosymbiotic Bacteria.</title>
        <authorList>
            <person name="Stajich J.E."/>
            <person name="Macias A.M."/>
            <person name="Carter-House D."/>
            <person name="Lovett B."/>
            <person name="Kasson L.R."/>
            <person name="Berry K."/>
            <person name="Grigoriev I."/>
            <person name="Chang Y."/>
            <person name="Spatafora J."/>
            <person name="Kasson M.T."/>
        </authorList>
    </citation>
    <scope>NUCLEOTIDE SEQUENCE</scope>
    <source>
        <strain evidence="3">NRRL A-21654</strain>
    </source>
</reference>
<dbReference type="Pfam" id="PF03372">
    <property type="entry name" value="Exo_endo_phos"/>
    <property type="match status" value="1"/>
</dbReference>
<dbReference type="AlphaFoldDB" id="A0A8H7BWC9"/>
<comment type="caution">
    <text evidence="3">The sequence shown here is derived from an EMBL/GenBank/DDBJ whole genome shotgun (WGS) entry which is preliminary data.</text>
</comment>
<accession>A0A8H7BWC9</accession>
<feature type="compositionally biased region" description="Basic and acidic residues" evidence="1">
    <location>
        <begin position="245"/>
        <end position="258"/>
    </location>
</feature>
<dbReference type="EMBL" id="JABAYA010000031">
    <property type="protein sequence ID" value="KAF7728806.1"/>
    <property type="molecule type" value="Genomic_DNA"/>
</dbReference>
<dbReference type="Proteomes" id="UP000605846">
    <property type="component" value="Unassembled WGS sequence"/>
</dbReference>
<proteinExistence type="predicted"/>
<dbReference type="InterPro" id="IPR005135">
    <property type="entry name" value="Endo/exonuclease/phosphatase"/>
</dbReference>